<dbReference type="PANTHER" id="PTHR12598:SF0">
    <property type="entry name" value="COPPER HOMEOSTASIS PROTEIN CUTC HOMOLOG"/>
    <property type="match status" value="1"/>
</dbReference>
<evidence type="ECO:0000256" key="1">
    <source>
        <dbReference type="ARBA" id="ARBA00007768"/>
    </source>
</evidence>
<proteinExistence type="inferred from homology"/>
<evidence type="ECO:0000313" key="4">
    <source>
        <dbReference type="Proteomes" id="UP000009049"/>
    </source>
</evidence>
<dbReference type="PANTHER" id="PTHR12598">
    <property type="entry name" value="COPPER HOMEOSTASIS PROTEIN CUTC"/>
    <property type="match status" value="1"/>
</dbReference>
<accession>A4CGC5</accession>
<dbReference type="InterPro" id="IPR005627">
    <property type="entry name" value="CutC-like"/>
</dbReference>
<evidence type="ECO:0000256" key="2">
    <source>
        <dbReference type="HAMAP-Rule" id="MF_00795"/>
    </source>
</evidence>
<comment type="caution">
    <text evidence="2">Once thought to be involved in copper homeostasis, experiments in E.coli have shown this is not the case.</text>
</comment>
<dbReference type="InterPro" id="IPR036822">
    <property type="entry name" value="CutC-like_dom_sf"/>
</dbReference>
<protein>
    <recommendedName>
        <fullName evidence="2">PF03932 family protein CutC</fullName>
    </recommendedName>
</protein>
<gene>
    <name evidence="2" type="primary">cutC</name>
    <name evidence="3" type="ordered locus">RB2501_03775</name>
</gene>
<dbReference type="Proteomes" id="UP000009049">
    <property type="component" value="Chromosome"/>
</dbReference>
<name>A4CGC5_ROBBH</name>
<evidence type="ECO:0000313" key="3">
    <source>
        <dbReference type="EMBL" id="EAR15983.1"/>
    </source>
</evidence>
<dbReference type="HOGENOM" id="CLU_050555_3_1_10"/>
<dbReference type="EMBL" id="CP001712">
    <property type="protein sequence ID" value="EAR15983.1"/>
    <property type="molecule type" value="Genomic_DNA"/>
</dbReference>
<dbReference type="GO" id="GO:0005737">
    <property type="term" value="C:cytoplasm"/>
    <property type="evidence" value="ECO:0007669"/>
    <property type="project" value="UniProtKB-SubCell"/>
</dbReference>
<dbReference type="RefSeq" id="WP_012813678.1">
    <property type="nucleotide sequence ID" value="NC_013222.1"/>
</dbReference>
<organism evidence="3 4">
    <name type="scientific">Robiginitalea biformata (strain ATCC BAA-864 / DSM 15991 / KCTC 12146 / HTCC2501)</name>
    <dbReference type="NCBI Taxonomy" id="313596"/>
    <lineage>
        <taxon>Bacteria</taxon>
        <taxon>Pseudomonadati</taxon>
        <taxon>Bacteroidota</taxon>
        <taxon>Flavobacteriia</taxon>
        <taxon>Flavobacteriales</taxon>
        <taxon>Flavobacteriaceae</taxon>
        <taxon>Robiginitalea</taxon>
    </lineage>
</organism>
<dbReference type="HAMAP" id="MF_00795">
    <property type="entry name" value="CutC"/>
    <property type="match status" value="1"/>
</dbReference>
<dbReference type="OrthoDB" id="9815677at2"/>
<reference evidence="3 4" key="1">
    <citation type="journal article" date="2009" name="J. Bacteriol.">
        <title>Complete genome sequence of Robiginitalea biformata HTCC2501.</title>
        <authorList>
            <person name="Oh H.M."/>
            <person name="Giovannoni S.J."/>
            <person name="Lee K."/>
            <person name="Ferriera S."/>
            <person name="Johnson J."/>
            <person name="Cho J.C."/>
        </authorList>
    </citation>
    <scope>NUCLEOTIDE SEQUENCE [LARGE SCALE GENOMIC DNA]</scope>
    <source>
        <strain evidence="4">ATCC BAA-864 / HTCC2501 / KCTC 12146</strain>
    </source>
</reference>
<dbReference type="AlphaFoldDB" id="A4CGC5"/>
<keyword evidence="2" id="KW-0963">Cytoplasm</keyword>
<dbReference type="Gene3D" id="3.20.20.380">
    <property type="entry name" value="Copper homeostasis (CutC) domain"/>
    <property type="match status" value="1"/>
</dbReference>
<dbReference type="Pfam" id="PF03932">
    <property type="entry name" value="CutC"/>
    <property type="match status" value="1"/>
</dbReference>
<sequence length="246" mass="26196">MLVEVCANSVESARAAQDAGADRVEFCSELAVGGITPSRGLLEEVRQAVSIPVHVLIRPRSGDFTYSHAEFRAMLSDIRHCVGMGFEGIVSGCLQPDGRVDVARTRELLGATGNARFTFHRAFDRSTDPHAALEALEELGVQTILSSGQALSAPEGLPLLESLQQRARRIRMMPGGGIHPGNIRLFAGKGFEAVHLSGIRKGPARETYPGPPMNAPGLLRETKPLVSDPEVVKAVVDSLKAIADGG</sequence>
<comment type="subcellular location">
    <subcellularLocation>
        <location evidence="2">Cytoplasm</location>
    </subcellularLocation>
</comment>
<dbReference type="SUPFAM" id="SSF110395">
    <property type="entry name" value="CutC-like"/>
    <property type="match status" value="1"/>
</dbReference>
<dbReference type="STRING" id="313596.RB2501_03775"/>
<dbReference type="KEGG" id="rbi:RB2501_03775"/>
<dbReference type="GO" id="GO:0005507">
    <property type="term" value="F:copper ion binding"/>
    <property type="evidence" value="ECO:0007669"/>
    <property type="project" value="TreeGrafter"/>
</dbReference>
<comment type="similarity">
    <text evidence="1 2">Belongs to the CutC family.</text>
</comment>
<keyword evidence="4" id="KW-1185">Reference proteome</keyword>
<dbReference type="eggNOG" id="COG3142">
    <property type="taxonomic scope" value="Bacteria"/>
</dbReference>